<dbReference type="Gene3D" id="3.90.215.10">
    <property type="entry name" value="Gamma Fibrinogen, chain A, domain 1"/>
    <property type="match status" value="1"/>
</dbReference>
<dbReference type="PROSITE" id="PS00514">
    <property type="entry name" value="FIBRINOGEN_C_1"/>
    <property type="match status" value="1"/>
</dbReference>
<dbReference type="EMBL" id="JH816837">
    <property type="protein sequence ID" value="EKC40119.1"/>
    <property type="molecule type" value="Genomic_DNA"/>
</dbReference>
<reference evidence="5" key="1">
    <citation type="journal article" date="2012" name="Nature">
        <title>The oyster genome reveals stress adaptation and complexity of shell formation.</title>
        <authorList>
            <person name="Zhang G."/>
            <person name="Fang X."/>
            <person name="Guo X."/>
            <person name="Li L."/>
            <person name="Luo R."/>
            <person name="Xu F."/>
            <person name="Yang P."/>
            <person name="Zhang L."/>
            <person name="Wang X."/>
            <person name="Qi H."/>
            <person name="Xiong Z."/>
            <person name="Que H."/>
            <person name="Xie Y."/>
            <person name="Holland P.W."/>
            <person name="Paps J."/>
            <person name="Zhu Y."/>
            <person name="Wu F."/>
            <person name="Chen Y."/>
            <person name="Wang J."/>
            <person name="Peng C."/>
            <person name="Meng J."/>
            <person name="Yang L."/>
            <person name="Liu J."/>
            <person name="Wen B."/>
            <person name="Zhang N."/>
            <person name="Huang Z."/>
            <person name="Zhu Q."/>
            <person name="Feng Y."/>
            <person name="Mount A."/>
            <person name="Hedgecock D."/>
            <person name="Xu Z."/>
            <person name="Liu Y."/>
            <person name="Domazet-Loso T."/>
            <person name="Du Y."/>
            <person name="Sun X."/>
            <person name="Zhang S."/>
            <person name="Liu B."/>
            <person name="Cheng P."/>
            <person name="Jiang X."/>
            <person name="Li J."/>
            <person name="Fan D."/>
            <person name="Wang W."/>
            <person name="Fu W."/>
            <person name="Wang T."/>
            <person name="Wang B."/>
            <person name="Zhang J."/>
            <person name="Peng Z."/>
            <person name="Li Y."/>
            <person name="Li N."/>
            <person name="Wang J."/>
            <person name="Chen M."/>
            <person name="He Y."/>
            <person name="Tan F."/>
            <person name="Song X."/>
            <person name="Zheng Q."/>
            <person name="Huang R."/>
            <person name="Yang H."/>
            <person name="Du X."/>
            <person name="Chen L."/>
            <person name="Yang M."/>
            <person name="Gaffney P.M."/>
            <person name="Wang S."/>
            <person name="Luo L."/>
            <person name="She Z."/>
            <person name="Ming Y."/>
            <person name="Huang W."/>
            <person name="Zhang S."/>
            <person name="Huang B."/>
            <person name="Zhang Y."/>
            <person name="Qu T."/>
            <person name="Ni P."/>
            <person name="Miao G."/>
            <person name="Wang J."/>
            <person name="Wang Q."/>
            <person name="Steinberg C.E."/>
            <person name="Wang H."/>
            <person name="Li N."/>
            <person name="Qian L."/>
            <person name="Zhang G."/>
            <person name="Li Y."/>
            <person name="Yang H."/>
            <person name="Liu X."/>
            <person name="Wang J."/>
            <person name="Yin Y."/>
            <person name="Wang J."/>
        </authorList>
    </citation>
    <scope>NUCLEOTIDE SEQUENCE [LARGE SCALE GENOMIC DNA]</scope>
    <source>
        <strain evidence="5">05x7-T-G4-1.051#20</strain>
    </source>
</reference>
<dbReference type="SUPFAM" id="SSF48726">
    <property type="entry name" value="Immunoglobulin"/>
    <property type="match status" value="1"/>
</dbReference>
<gene>
    <name evidence="5" type="ORF">CGI_10021064</name>
</gene>
<protein>
    <submittedName>
        <fullName evidence="5">Ficolin-2</fullName>
    </submittedName>
</protein>
<dbReference type="InParanoid" id="K1R926"/>
<dbReference type="AlphaFoldDB" id="K1R926"/>
<dbReference type="Gene3D" id="2.60.40.10">
    <property type="entry name" value="Immunoglobulins"/>
    <property type="match status" value="1"/>
</dbReference>
<feature type="region of interest" description="Disordered" evidence="4">
    <location>
        <begin position="291"/>
        <end position="390"/>
    </location>
</feature>
<feature type="compositionally biased region" description="Polar residues" evidence="4">
    <location>
        <begin position="349"/>
        <end position="361"/>
    </location>
</feature>
<evidence type="ECO:0000256" key="3">
    <source>
        <dbReference type="ARBA" id="ARBA00023157"/>
    </source>
</evidence>
<keyword evidence="2" id="KW-0964">Secreted</keyword>
<dbReference type="Gene3D" id="4.10.530.10">
    <property type="entry name" value="Gamma-fibrinogen Carboxyl Terminal Fragment, domain 2"/>
    <property type="match status" value="1"/>
</dbReference>
<feature type="region of interest" description="Disordered" evidence="4">
    <location>
        <begin position="235"/>
        <end position="276"/>
    </location>
</feature>
<dbReference type="Pfam" id="PF00147">
    <property type="entry name" value="Fibrinogen_C"/>
    <property type="match status" value="1"/>
</dbReference>
<dbReference type="GO" id="GO:0005615">
    <property type="term" value="C:extracellular space"/>
    <property type="evidence" value="ECO:0007669"/>
    <property type="project" value="TreeGrafter"/>
</dbReference>
<feature type="compositionally biased region" description="Low complexity" evidence="4">
    <location>
        <begin position="362"/>
        <end position="382"/>
    </location>
</feature>
<evidence type="ECO:0000256" key="2">
    <source>
        <dbReference type="ARBA" id="ARBA00022530"/>
    </source>
</evidence>
<dbReference type="InterPro" id="IPR014716">
    <property type="entry name" value="Fibrinogen_a/b/g_C_1"/>
</dbReference>
<dbReference type="InterPro" id="IPR050373">
    <property type="entry name" value="Fibrinogen_C-term_domain"/>
</dbReference>
<proteinExistence type="predicted"/>
<dbReference type="PANTHER" id="PTHR19143">
    <property type="entry name" value="FIBRINOGEN/TENASCIN/ANGIOPOEITIN"/>
    <property type="match status" value="1"/>
</dbReference>
<dbReference type="SUPFAM" id="SSF56496">
    <property type="entry name" value="Fibrinogen C-terminal domain-like"/>
    <property type="match status" value="1"/>
</dbReference>
<accession>K1R926</accession>
<keyword evidence="2" id="KW-0272">Extracellular matrix</keyword>
<sequence length="690" mass="78986">MTASFVSVPGPFITWYQQPDNKNRVYYEDFRGNWNTLYYTSRYHVQFVTSQTFGTYMVVAENSRGVSNGRVLVQVNRKPNCTGNATSYVKVFGSVPITNGKTEQASLKVKEGDSLNITCQSDLHSLTLEYDSVVHRQTHNNSGTYTVKFSKTADKDDEYKLVICKATNATGQQMEDSAYVRVTVPYNISIAGIEDLGEGDNATFTCTISGLLYEPSITRFILFSMYMMYVKDQSTQTQDSDINTSSNSKRDSDQIPTYAFIDKKPPPSPSSIHNGRVAPKKFVTIGGYASQNNAADLGSHNRTTPEYGTAAHENNRFNSKYPTSNARQQQQQFQQGPQRVAQQSYAFPMNSSHPTPYSTLKQQNQRQQPQQQQQHNDIQQSNFGFNPYADDMDYDNPVETMPLMAEKQQSVHFKTSNDDTLIYEAGDEIKFGVLALDQSYPGVPGERFLGPIVRVVGTVGQQQCVRECRERPRLCRGVNYRKQHLLCELVSDTEKVEPNSGYVRFELDQVFQRRRDGSVDFFRNWTEYKHGFGDLTNEFWLGNDILHYLLGQGMYKMRMDMADFDNQTRYVKYSYFYVGDEASNYRVILIQLWGNVDDCFTAVDRGINDMMFSTKDKDNDIHDSEDCAKKYRAGWWYSKCHCANPNGEYLSGNNTQFGVGITYKDWRGQLYSLKSTQFMVKPYQYFTYTP</sequence>
<dbReference type="InterPro" id="IPR013783">
    <property type="entry name" value="Ig-like_fold"/>
</dbReference>
<dbReference type="InterPro" id="IPR036056">
    <property type="entry name" value="Fibrinogen-like_C"/>
</dbReference>
<dbReference type="InterPro" id="IPR020837">
    <property type="entry name" value="Fibrinogen_CS"/>
</dbReference>
<dbReference type="PROSITE" id="PS51406">
    <property type="entry name" value="FIBRINOGEN_C_2"/>
    <property type="match status" value="1"/>
</dbReference>
<keyword evidence="3" id="KW-1015">Disulfide bond</keyword>
<evidence type="ECO:0000256" key="1">
    <source>
        <dbReference type="ARBA" id="ARBA00004498"/>
    </source>
</evidence>
<dbReference type="InterPro" id="IPR002181">
    <property type="entry name" value="Fibrinogen_a/b/g_C_dom"/>
</dbReference>
<evidence type="ECO:0000256" key="4">
    <source>
        <dbReference type="SAM" id="MobiDB-lite"/>
    </source>
</evidence>
<dbReference type="Pfam" id="PF00024">
    <property type="entry name" value="PAN_1"/>
    <property type="match status" value="1"/>
</dbReference>
<name>K1R926_MAGGI</name>
<dbReference type="CDD" id="cd00087">
    <property type="entry name" value="FReD"/>
    <property type="match status" value="1"/>
</dbReference>
<feature type="compositionally biased region" description="Low complexity" evidence="4">
    <location>
        <begin position="328"/>
        <end position="343"/>
    </location>
</feature>
<feature type="compositionally biased region" description="Polar residues" evidence="4">
    <location>
        <begin position="235"/>
        <end position="247"/>
    </location>
</feature>
<dbReference type="HOGENOM" id="CLU_399153_0_0_1"/>
<comment type="subcellular location">
    <subcellularLocation>
        <location evidence="1">Secreted</location>
        <location evidence="1">Extracellular space</location>
        <location evidence="1">Extracellular matrix</location>
    </subcellularLocation>
</comment>
<dbReference type="InterPro" id="IPR003609">
    <property type="entry name" value="Pan_app"/>
</dbReference>
<organism evidence="5">
    <name type="scientific">Magallana gigas</name>
    <name type="common">Pacific oyster</name>
    <name type="synonym">Crassostrea gigas</name>
    <dbReference type="NCBI Taxonomy" id="29159"/>
    <lineage>
        <taxon>Eukaryota</taxon>
        <taxon>Metazoa</taxon>
        <taxon>Spiralia</taxon>
        <taxon>Lophotrochozoa</taxon>
        <taxon>Mollusca</taxon>
        <taxon>Bivalvia</taxon>
        <taxon>Autobranchia</taxon>
        <taxon>Pteriomorphia</taxon>
        <taxon>Ostreida</taxon>
        <taxon>Ostreoidea</taxon>
        <taxon>Ostreidae</taxon>
        <taxon>Magallana</taxon>
    </lineage>
</organism>
<dbReference type="InterPro" id="IPR036179">
    <property type="entry name" value="Ig-like_dom_sf"/>
</dbReference>
<feature type="compositionally biased region" description="Polar residues" evidence="4">
    <location>
        <begin position="291"/>
        <end position="306"/>
    </location>
</feature>
<feature type="compositionally biased region" description="Polar residues" evidence="4">
    <location>
        <begin position="316"/>
        <end position="327"/>
    </location>
</feature>
<evidence type="ECO:0000313" key="5">
    <source>
        <dbReference type="EMBL" id="EKC40119.1"/>
    </source>
</evidence>
<dbReference type="SMART" id="SM00186">
    <property type="entry name" value="FBG"/>
    <property type="match status" value="1"/>
</dbReference>